<keyword evidence="5 8" id="KW-0472">Membrane</keyword>
<feature type="transmembrane region" description="Helical" evidence="8">
    <location>
        <begin position="233"/>
        <end position="257"/>
    </location>
</feature>
<dbReference type="GO" id="GO:0007165">
    <property type="term" value="P:signal transduction"/>
    <property type="evidence" value="ECO:0007669"/>
    <property type="project" value="UniProtKB-KW"/>
</dbReference>
<feature type="transmembrane region" description="Helical" evidence="8">
    <location>
        <begin position="106"/>
        <end position="127"/>
    </location>
</feature>
<organism evidence="9 10">
    <name type="scientific">Spodoptera exigua</name>
    <name type="common">Beet armyworm</name>
    <name type="synonym">Noctua fulgens</name>
    <dbReference type="NCBI Taxonomy" id="7107"/>
    <lineage>
        <taxon>Eukaryota</taxon>
        <taxon>Metazoa</taxon>
        <taxon>Ecdysozoa</taxon>
        <taxon>Arthropoda</taxon>
        <taxon>Hexapoda</taxon>
        <taxon>Insecta</taxon>
        <taxon>Pterygota</taxon>
        <taxon>Neoptera</taxon>
        <taxon>Endopterygota</taxon>
        <taxon>Lepidoptera</taxon>
        <taxon>Glossata</taxon>
        <taxon>Ditrysia</taxon>
        <taxon>Noctuoidea</taxon>
        <taxon>Noctuidae</taxon>
        <taxon>Amphipyrinae</taxon>
        <taxon>Spodoptera</taxon>
    </lineage>
</organism>
<evidence type="ECO:0000256" key="3">
    <source>
        <dbReference type="ARBA" id="ARBA00022692"/>
    </source>
</evidence>
<comment type="caution">
    <text evidence="8">Lacks conserved residue(s) required for the propagation of feature annotation.</text>
</comment>
<dbReference type="GO" id="GO:0008049">
    <property type="term" value="P:male courtship behavior"/>
    <property type="evidence" value="ECO:0007669"/>
    <property type="project" value="TreeGrafter"/>
</dbReference>
<keyword evidence="7 8" id="KW-0807">Transducer</keyword>
<keyword evidence="6 8" id="KW-0675">Receptor</keyword>
<gene>
    <name evidence="9" type="ORF">HW555_011080</name>
</gene>
<sequence length="417" mass="48512">NINTMQHDPSKSYRIAKTSDNKWKCTHHFSLQFLSSVCFDAVFMTMFSNVKKYFYSNTNEKLNIRQIFKPLYIVLSFFGLFPYSIKFNKNKRGLTIIKKSIYINSLCSISYILVLFTFCALHVRYVIDSISDTVMTRELLTQMNYNVETVAFLIFCVAAYFCAFKNRNTYVKIINRIANNIDTPNMEINLKKLRFQMNVIITYLVLVLLLQIAVNCSRDDSLWKMFLVHMTFILPQMIQFTVLAFYYVLILMLVVLLKNIRIHIANLLTEKIIVMDHYAKSEDKVLTLQYVESLYEIAFEVKRDINGAFQMPFLITTLQCFHTMVSESHIIYHGLVVERDFTRHPIVSKIGQALHSIPTAKHDIRLLLEIQHFSSLILFHGDDITAYGLFSLDAALLSKIIASSAMYLTIVVQFDKK</sequence>
<comment type="subcellular location">
    <subcellularLocation>
        <location evidence="1 8">Cell membrane</location>
        <topology evidence="1 8">Multi-pass membrane protein</topology>
    </subcellularLocation>
</comment>
<evidence type="ECO:0000256" key="1">
    <source>
        <dbReference type="ARBA" id="ARBA00004651"/>
    </source>
</evidence>
<dbReference type="GO" id="GO:0030424">
    <property type="term" value="C:axon"/>
    <property type="evidence" value="ECO:0007669"/>
    <property type="project" value="TreeGrafter"/>
</dbReference>
<proteinExistence type="inferred from homology"/>
<keyword evidence="10" id="KW-1185">Reference proteome</keyword>
<feature type="transmembrane region" description="Helical" evidence="8">
    <location>
        <begin position="195"/>
        <end position="213"/>
    </location>
</feature>
<evidence type="ECO:0000256" key="5">
    <source>
        <dbReference type="ARBA" id="ARBA00023136"/>
    </source>
</evidence>
<dbReference type="PANTHER" id="PTHR21143:SF134">
    <property type="entry name" value="GUSTATORY RECEPTOR"/>
    <property type="match status" value="1"/>
</dbReference>
<feature type="transmembrane region" description="Helical" evidence="8">
    <location>
        <begin position="147"/>
        <end position="164"/>
    </location>
</feature>
<feature type="non-terminal residue" evidence="9">
    <location>
        <position position="1"/>
    </location>
</feature>
<feature type="transmembrane region" description="Helical" evidence="8">
    <location>
        <begin position="29"/>
        <end position="47"/>
    </location>
</feature>
<keyword evidence="4 8" id="KW-1133">Transmembrane helix</keyword>
<evidence type="ECO:0000256" key="2">
    <source>
        <dbReference type="ARBA" id="ARBA00022475"/>
    </source>
</evidence>
<evidence type="ECO:0000313" key="9">
    <source>
        <dbReference type="EMBL" id="KAF9409607.1"/>
    </source>
</evidence>
<dbReference type="InterPro" id="IPR013604">
    <property type="entry name" value="7TM_chemorcpt"/>
</dbReference>
<evidence type="ECO:0000256" key="6">
    <source>
        <dbReference type="ARBA" id="ARBA00023170"/>
    </source>
</evidence>
<dbReference type="Proteomes" id="UP000648187">
    <property type="component" value="Unassembled WGS sequence"/>
</dbReference>
<evidence type="ECO:0000256" key="7">
    <source>
        <dbReference type="ARBA" id="ARBA00023224"/>
    </source>
</evidence>
<dbReference type="PANTHER" id="PTHR21143">
    <property type="entry name" value="INVERTEBRATE GUSTATORY RECEPTOR"/>
    <property type="match status" value="1"/>
</dbReference>
<evidence type="ECO:0000256" key="8">
    <source>
        <dbReference type="RuleBase" id="RU363108"/>
    </source>
</evidence>
<comment type="caution">
    <text evidence="9">The sequence shown here is derived from an EMBL/GenBank/DDBJ whole genome shotgun (WGS) entry which is preliminary data.</text>
</comment>
<name>A0A835KZ73_SPOEX</name>
<dbReference type="Pfam" id="PF08395">
    <property type="entry name" value="7tm_7"/>
    <property type="match status" value="2"/>
</dbReference>
<comment type="function">
    <text evidence="8">Gustatory receptor which mediates acceptance or avoidance behavior, depending on its substrates.</text>
</comment>
<dbReference type="EMBL" id="JACKWZ010000307">
    <property type="protein sequence ID" value="KAF9409607.1"/>
    <property type="molecule type" value="Genomic_DNA"/>
</dbReference>
<protein>
    <recommendedName>
        <fullName evidence="8">Gustatory receptor</fullName>
    </recommendedName>
</protein>
<keyword evidence="2 8" id="KW-1003">Cell membrane</keyword>
<keyword evidence="3 8" id="KW-0812">Transmembrane</keyword>
<dbReference type="GO" id="GO:0043025">
    <property type="term" value="C:neuronal cell body"/>
    <property type="evidence" value="ECO:0007669"/>
    <property type="project" value="TreeGrafter"/>
</dbReference>
<dbReference type="GO" id="GO:0030425">
    <property type="term" value="C:dendrite"/>
    <property type="evidence" value="ECO:0007669"/>
    <property type="project" value="TreeGrafter"/>
</dbReference>
<reference evidence="9" key="1">
    <citation type="submission" date="2020-08" db="EMBL/GenBank/DDBJ databases">
        <title>Spodoptera exigua strain:BAW_Kor-Di-RS1 Genome sequencing and assembly.</title>
        <authorList>
            <person name="Kim J."/>
            <person name="Nam H.Y."/>
            <person name="Kwon M."/>
            <person name="Choi J.H."/>
            <person name="Cho S.R."/>
            <person name="Kim G.-H."/>
        </authorList>
    </citation>
    <scope>NUCLEOTIDE SEQUENCE</scope>
    <source>
        <strain evidence="9">BAW_Kor-Di-RS1</strain>
        <tissue evidence="9">Whole-body</tissue>
    </source>
</reference>
<comment type="similarity">
    <text evidence="8">Belongs to the insect chemoreceptor superfamily. Gustatory receptor (GR) family.</text>
</comment>
<evidence type="ECO:0000256" key="4">
    <source>
        <dbReference type="ARBA" id="ARBA00022989"/>
    </source>
</evidence>
<dbReference type="GO" id="GO:0007635">
    <property type="term" value="P:chemosensory behavior"/>
    <property type="evidence" value="ECO:0007669"/>
    <property type="project" value="TreeGrafter"/>
</dbReference>
<dbReference type="AlphaFoldDB" id="A0A835KZ73"/>
<accession>A0A835KZ73</accession>
<feature type="transmembrane region" description="Helical" evidence="8">
    <location>
        <begin position="67"/>
        <end position="85"/>
    </location>
</feature>
<evidence type="ECO:0000313" key="10">
    <source>
        <dbReference type="Proteomes" id="UP000648187"/>
    </source>
</evidence>
<dbReference type="GO" id="GO:0005886">
    <property type="term" value="C:plasma membrane"/>
    <property type="evidence" value="ECO:0007669"/>
    <property type="project" value="UniProtKB-SubCell"/>
</dbReference>
<dbReference type="GO" id="GO:0050909">
    <property type="term" value="P:sensory perception of taste"/>
    <property type="evidence" value="ECO:0007669"/>
    <property type="project" value="InterPro"/>
</dbReference>